<dbReference type="Proteomes" id="UP000005439">
    <property type="component" value="Chromosome"/>
</dbReference>
<dbReference type="GO" id="GO:0050118">
    <property type="term" value="F:N-acetyldiaminopimelate deacetylase activity"/>
    <property type="evidence" value="ECO:0007669"/>
    <property type="project" value="UniProtKB-EC"/>
</dbReference>
<dbReference type="PANTHER" id="PTHR11014">
    <property type="entry name" value="PEPTIDASE M20 FAMILY MEMBER"/>
    <property type="match status" value="1"/>
</dbReference>
<keyword evidence="6" id="KW-1185">Reference proteome</keyword>
<dbReference type="PIRSF" id="PIRSF005962">
    <property type="entry name" value="Pept_M20D_amidohydro"/>
    <property type="match status" value="1"/>
</dbReference>
<dbReference type="InterPro" id="IPR002933">
    <property type="entry name" value="Peptidase_M20"/>
</dbReference>
<sequence length="393" mass="42821">MLIIPDTVQQLLPQLIAWRRHLHQHPELGYEEFRTQSFIREQLTRLGLKPYVAGETGVVVDIGTSGPRVLARADIDALPIDEEAEVPYRSQNRGVMHACGHDGHTAILLGVAAILPDLVAQHGGQARLIFQPAEERHPGGALKMIQDGVLDSVSRVTGLHLQAELPSGRIGAREGVQSANSDRFIIRIEGRGGHGSAPHETRDPIPVVSQIITAMQTIVSRMTNPVDAAVVTIGSVQSGSTFNAIPSSAEIRGTVRTFRTDVQERIASALAQMVDGISAASGCTGTVTYTRGYPSIINSAQDVQLLRQVVEEYGGSDVWVDIPVRMGGEDFAYYLQQRPGVFWHLGAQPGPNPYPHHHSRFTFDESVMPLGVWIMAQTILAMIREAIVDEPPR</sequence>
<evidence type="ECO:0000256" key="2">
    <source>
        <dbReference type="ARBA" id="ARBA00022801"/>
    </source>
</evidence>
<feature type="domain" description="Peptidase M20 dimerisation" evidence="4">
    <location>
        <begin position="181"/>
        <end position="274"/>
    </location>
</feature>
<dbReference type="KEGG" id="sap:Sulac_0604"/>
<evidence type="ECO:0000256" key="3">
    <source>
        <dbReference type="PIRSR" id="PIRSR005962-1"/>
    </source>
</evidence>
<evidence type="ECO:0000256" key="1">
    <source>
        <dbReference type="ARBA" id="ARBA00006153"/>
    </source>
</evidence>
<evidence type="ECO:0000313" key="6">
    <source>
        <dbReference type="Proteomes" id="UP000005439"/>
    </source>
</evidence>
<dbReference type="SUPFAM" id="SSF53187">
    <property type="entry name" value="Zn-dependent exopeptidases"/>
    <property type="match status" value="1"/>
</dbReference>
<feature type="binding site" evidence="3">
    <location>
        <position position="99"/>
    </location>
    <ligand>
        <name>Mn(2+)</name>
        <dbReference type="ChEBI" id="CHEBI:29035"/>
        <label>2</label>
    </ligand>
</feature>
<feature type="binding site" evidence="3">
    <location>
        <position position="135"/>
    </location>
    <ligand>
        <name>Mn(2+)</name>
        <dbReference type="ChEBI" id="CHEBI:29035"/>
        <label>2</label>
    </ligand>
</feature>
<keyword evidence="3" id="KW-0479">Metal-binding</keyword>
<gene>
    <name evidence="5" type="ordered locus">Sulac_0604</name>
</gene>
<dbReference type="AlphaFoldDB" id="G8TZW2"/>
<keyword evidence="2 5" id="KW-0378">Hydrolase</keyword>
<name>G8TZW2_SULAD</name>
<protein>
    <submittedName>
        <fullName evidence="5">Amidohydrolase</fullName>
        <ecNumber evidence="5">3.5.1.47</ecNumber>
    </submittedName>
</protein>
<comment type="cofactor">
    <cofactor evidence="3">
        <name>Mn(2+)</name>
        <dbReference type="ChEBI" id="CHEBI:29035"/>
    </cofactor>
    <text evidence="3">The Mn(2+) ion enhances activity.</text>
</comment>
<reference evidence="5 6" key="2">
    <citation type="journal article" date="2012" name="Stand. Genomic Sci.">
        <title>Complete genome sequence of the moderately thermophilic mineral-sulfide-oxidizing firmicute Sulfobacillus acidophilus type strain (NAL(T)).</title>
        <authorList>
            <person name="Anderson I."/>
            <person name="Chertkov O."/>
            <person name="Chen A."/>
            <person name="Saunders E."/>
            <person name="Lapidus A."/>
            <person name="Nolan M."/>
            <person name="Lucas S."/>
            <person name="Hammon N."/>
            <person name="Deshpande S."/>
            <person name="Cheng J.F."/>
            <person name="Han C."/>
            <person name="Tapia R."/>
            <person name="Goodwin L.A."/>
            <person name="Pitluck S."/>
            <person name="Liolios K."/>
            <person name="Pagani I."/>
            <person name="Ivanova N."/>
            <person name="Mikhailova N."/>
            <person name="Pati A."/>
            <person name="Palaniappan K."/>
            <person name="Land M."/>
            <person name="Pan C."/>
            <person name="Rohde M."/>
            <person name="Pukall R."/>
            <person name="Goker M."/>
            <person name="Detter J.C."/>
            <person name="Woyke T."/>
            <person name="Bristow J."/>
            <person name="Eisen J.A."/>
            <person name="Markowitz V."/>
            <person name="Hugenholtz P."/>
            <person name="Kyrpides N.C."/>
            <person name="Klenk H.P."/>
            <person name="Mavromatis K."/>
        </authorList>
    </citation>
    <scope>NUCLEOTIDE SEQUENCE [LARGE SCALE GENOMIC DNA]</scope>
    <source>
        <strain evidence="6">ATCC 700253 / DSM 10332 / NAL</strain>
    </source>
</reference>
<dbReference type="PATRIC" id="fig|679936.5.peg.643"/>
<dbReference type="EC" id="3.5.1.47" evidence="5"/>
<dbReference type="Pfam" id="PF01546">
    <property type="entry name" value="Peptidase_M20"/>
    <property type="match status" value="1"/>
</dbReference>
<evidence type="ECO:0000313" key="5">
    <source>
        <dbReference type="EMBL" id="AEW04131.1"/>
    </source>
</evidence>
<dbReference type="EMBL" id="CP003179">
    <property type="protein sequence ID" value="AEW04131.1"/>
    <property type="molecule type" value="Genomic_DNA"/>
</dbReference>
<dbReference type="NCBIfam" id="TIGR01891">
    <property type="entry name" value="amidohydrolases"/>
    <property type="match status" value="1"/>
</dbReference>
<dbReference type="HOGENOM" id="CLU_023257_0_1_9"/>
<dbReference type="PANTHER" id="PTHR11014:SF63">
    <property type="entry name" value="METALLOPEPTIDASE, PUTATIVE (AFU_ORTHOLOGUE AFUA_6G09600)-RELATED"/>
    <property type="match status" value="1"/>
</dbReference>
<reference evidence="6" key="1">
    <citation type="submission" date="2011-12" db="EMBL/GenBank/DDBJ databases">
        <title>The complete genome of chromosome of Sulfobacillus acidophilus DSM 10332.</title>
        <authorList>
            <person name="Lucas S."/>
            <person name="Han J."/>
            <person name="Lapidus A."/>
            <person name="Bruce D."/>
            <person name="Goodwin L."/>
            <person name="Pitluck S."/>
            <person name="Peters L."/>
            <person name="Kyrpides N."/>
            <person name="Mavromatis K."/>
            <person name="Ivanova N."/>
            <person name="Mikhailova N."/>
            <person name="Chertkov O."/>
            <person name="Saunders E."/>
            <person name="Detter J.C."/>
            <person name="Tapia R."/>
            <person name="Han C."/>
            <person name="Land M."/>
            <person name="Hauser L."/>
            <person name="Markowitz V."/>
            <person name="Cheng J.-F."/>
            <person name="Hugenholtz P."/>
            <person name="Woyke T."/>
            <person name="Wu D."/>
            <person name="Pukall R."/>
            <person name="Gehrich-Schroeter G."/>
            <person name="Schneider S."/>
            <person name="Klenk H.-P."/>
            <person name="Eisen J.A."/>
        </authorList>
    </citation>
    <scope>NUCLEOTIDE SEQUENCE [LARGE SCALE GENOMIC DNA]</scope>
    <source>
        <strain evidence="6">ATCC 700253 / DSM 10332 / NAL</strain>
    </source>
</reference>
<comment type="similarity">
    <text evidence="1">Belongs to the peptidase M20 family.</text>
</comment>
<dbReference type="InterPro" id="IPR036264">
    <property type="entry name" value="Bact_exopeptidase_dim_dom"/>
</dbReference>
<feature type="binding site" evidence="3">
    <location>
        <position position="357"/>
    </location>
    <ligand>
        <name>Mn(2+)</name>
        <dbReference type="ChEBI" id="CHEBI:29035"/>
        <label>2</label>
    </ligand>
</feature>
<keyword evidence="3" id="KW-0464">Manganese</keyword>
<dbReference type="SUPFAM" id="SSF55031">
    <property type="entry name" value="Bacterial exopeptidase dimerisation domain"/>
    <property type="match status" value="1"/>
</dbReference>
<dbReference type="FunFam" id="3.30.70.360:FF:000014">
    <property type="entry name" value="N-acyl-L-amino acid amidohydrolase"/>
    <property type="match status" value="1"/>
</dbReference>
<proteinExistence type="inferred from homology"/>
<evidence type="ECO:0000259" key="4">
    <source>
        <dbReference type="Pfam" id="PF07687"/>
    </source>
</evidence>
<organism evidence="5 6">
    <name type="scientific">Sulfobacillus acidophilus (strain ATCC 700253 / DSM 10332 / NAL)</name>
    <dbReference type="NCBI Taxonomy" id="679936"/>
    <lineage>
        <taxon>Bacteria</taxon>
        <taxon>Bacillati</taxon>
        <taxon>Bacillota</taxon>
        <taxon>Clostridia</taxon>
        <taxon>Eubacteriales</taxon>
        <taxon>Clostridiales Family XVII. Incertae Sedis</taxon>
        <taxon>Sulfobacillus</taxon>
    </lineage>
</organism>
<dbReference type="InterPro" id="IPR011650">
    <property type="entry name" value="Peptidase_M20_dimer"/>
</dbReference>
<dbReference type="STRING" id="679936.Sulac_0604"/>
<dbReference type="InterPro" id="IPR017439">
    <property type="entry name" value="Amidohydrolase"/>
</dbReference>
<feature type="binding site" evidence="3">
    <location>
        <position position="101"/>
    </location>
    <ligand>
        <name>Mn(2+)</name>
        <dbReference type="ChEBI" id="CHEBI:29035"/>
        <label>2</label>
    </ligand>
</feature>
<feature type="binding site" evidence="3">
    <location>
        <position position="160"/>
    </location>
    <ligand>
        <name>Mn(2+)</name>
        <dbReference type="ChEBI" id="CHEBI:29035"/>
        <label>2</label>
    </ligand>
</feature>
<accession>G8TZW2</accession>
<dbReference type="GO" id="GO:0046872">
    <property type="term" value="F:metal ion binding"/>
    <property type="evidence" value="ECO:0007669"/>
    <property type="project" value="UniProtKB-KW"/>
</dbReference>
<dbReference type="Pfam" id="PF07687">
    <property type="entry name" value="M20_dimer"/>
    <property type="match status" value="1"/>
</dbReference>
<dbReference type="Gene3D" id="3.30.70.360">
    <property type="match status" value="1"/>
</dbReference>
<dbReference type="Gene3D" id="3.40.630.10">
    <property type="entry name" value="Zn peptidases"/>
    <property type="match status" value="1"/>
</dbReference>